<comment type="caution">
    <text evidence="3">The sequence shown here is derived from an EMBL/GenBank/DDBJ whole genome shotgun (WGS) entry which is preliminary data.</text>
</comment>
<feature type="region of interest" description="Disordered" evidence="2">
    <location>
        <begin position="227"/>
        <end position="394"/>
    </location>
</feature>
<keyword evidence="4" id="KW-1185">Reference proteome</keyword>
<dbReference type="Proteomes" id="UP001303473">
    <property type="component" value="Unassembled WGS sequence"/>
</dbReference>
<feature type="compositionally biased region" description="Low complexity" evidence="2">
    <location>
        <begin position="295"/>
        <end position="304"/>
    </location>
</feature>
<accession>A0AAN6MYA1</accession>
<proteinExistence type="predicted"/>
<feature type="compositionally biased region" description="Basic residues" evidence="2">
    <location>
        <begin position="247"/>
        <end position="257"/>
    </location>
</feature>
<evidence type="ECO:0000256" key="1">
    <source>
        <dbReference type="SAM" id="Coils"/>
    </source>
</evidence>
<evidence type="ECO:0008006" key="5">
    <source>
        <dbReference type="Google" id="ProtNLM"/>
    </source>
</evidence>
<organism evidence="3 4">
    <name type="scientific">Diplogelasinospora grovesii</name>
    <dbReference type="NCBI Taxonomy" id="303347"/>
    <lineage>
        <taxon>Eukaryota</taxon>
        <taxon>Fungi</taxon>
        <taxon>Dikarya</taxon>
        <taxon>Ascomycota</taxon>
        <taxon>Pezizomycotina</taxon>
        <taxon>Sordariomycetes</taxon>
        <taxon>Sordariomycetidae</taxon>
        <taxon>Sordariales</taxon>
        <taxon>Diplogelasinosporaceae</taxon>
        <taxon>Diplogelasinospora</taxon>
    </lineage>
</organism>
<evidence type="ECO:0000313" key="4">
    <source>
        <dbReference type="Proteomes" id="UP001303473"/>
    </source>
</evidence>
<dbReference type="EMBL" id="MU853941">
    <property type="protein sequence ID" value="KAK3935111.1"/>
    <property type="molecule type" value="Genomic_DNA"/>
</dbReference>
<feature type="compositionally biased region" description="Low complexity" evidence="2">
    <location>
        <begin position="349"/>
        <end position="371"/>
    </location>
</feature>
<gene>
    <name evidence="3" type="ORF">QBC46DRAFT_453737</name>
</gene>
<feature type="compositionally biased region" description="Polar residues" evidence="2">
    <location>
        <begin position="227"/>
        <end position="241"/>
    </location>
</feature>
<evidence type="ECO:0000256" key="2">
    <source>
        <dbReference type="SAM" id="MobiDB-lite"/>
    </source>
</evidence>
<name>A0AAN6MYA1_9PEZI</name>
<feature type="compositionally biased region" description="Polar residues" evidence="2">
    <location>
        <begin position="266"/>
        <end position="276"/>
    </location>
</feature>
<protein>
    <recommendedName>
        <fullName evidence="5">Fungal N-terminal domain-containing protein</fullName>
    </recommendedName>
</protein>
<evidence type="ECO:0000313" key="3">
    <source>
        <dbReference type="EMBL" id="KAK3935111.1"/>
    </source>
</evidence>
<feature type="coiled-coil region" evidence="1">
    <location>
        <begin position="163"/>
        <end position="190"/>
    </location>
</feature>
<reference evidence="4" key="1">
    <citation type="journal article" date="2023" name="Mol. Phylogenet. Evol.">
        <title>Genome-scale phylogeny and comparative genomics of the fungal order Sordariales.</title>
        <authorList>
            <person name="Hensen N."/>
            <person name="Bonometti L."/>
            <person name="Westerberg I."/>
            <person name="Brannstrom I.O."/>
            <person name="Guillou S."/>
            <person name="Cros-Aarteil S."/>
            <person name="Calhoun S."/>
            <person name="Haridas S."/>
            <person name="Kuo A."/>
            <person name="Mondo S."/>
            <person name="Pangilinan J."/>
            <person name="Riley R."/>
            <person name="LaButti K."/>
            <person name="Andreopoulos B."/>
            <person name="Lipzen A."/>
            <person name="Chen C."/>
            <person name="Yan M."/>
            <person name="Daum C."/>
            <person name="Ng V."/>
            <person name="Clum A."/>
            <person name="Steindorff A."/>
            <person name="Ohm R.A."/>
            <person name="Martin F."/>
            <person name="Silar P."/>
            <person name="Natvig D.O."/>
            <person name="Lalanne C."/>
            <person name="Gautier V."/>
            <person name="Ament-Velasquez S.L."/>
            <person name="Kruys A."/>
            <person name="Hutchinson M.I."/>
            <person name="Powell A.J."/>
            <person name="Barry K."/>
            <person name="Miller A.N."/>
            <person name="Grigoriev I.V."/>
            <person name="Debuchy R."/>
            <person name="Gladieux P."/>
            <person name="Hiltunen Thoren M."/>
            <person name="Johannesson H."/>
        </authorList>
    </citation>
    <scope>NUCLEOTIDE SEQUENCE [LARGE SCALE GENOMIC DNA]</scope>
    <source>
        <strain evidence="4">CBS 340.73</strain>
    </source>
</reference>
<dbReference type="AlphaFoldDB" id="A0AAN6MYA1"/>
<keyword evidence="1" id="KW-0175">Coiled coil</keyword>
<sequence>MAEVLGFVTIGLSLAKATKSIASFVKTLYDVAKQAPSVGDQMRRIALQLQTASLVFGTVRASLEHHRPKNLDSPAIQYLARFKVIQALVKESDHIGAEIRARRRNMWLIPRRFAWWTSWKWNQMKPHIEALGPSIESLKASLQIIILIIQVEQAPVAMAGRSQAELEEEIAFLKKVIEDQIETIRLLREQDHIIPTKVSATSPSERAASQMPDQQIALCHLARSMAETQTVPNTPPETFSFSEPAKTHQRQRRRRKQPTSDIFPAASSSHTPTTRSVRQERPRSEAFSNVTTPEVRVAPYVPRTRVPRPRSEAFPPPSPSNPSSEEQHSREPITRPTMPEPLARQASGASPASTSRTQTSSSSTPSTSSTSHGRKSTDTAAASRGSDALMTGPPPLALTVEEGYIISGFNNRRIRATARVEQRLGVNLISLAYAKQLHFEIKVLGPVSISFPQENGETPRELLSMGKVMIRWNKSARTATGTLVYIGALSYTPVNCLVCESLEEPLIFGRHWWRDEESRGEHL</sequence>